<keyword evidence="2" id="KW-1185">Reference proteome</keyword>
<gene>
    <name evidence="1" type="ORF">IWQ57_006884</name>
</gene>
<comment type="caution">
    <text evidence="1">The sequence shown here is derived from an EMBL/GenBank/DDBJ whole genome shotgun (WGS) entry which is preliminary data.</text>
</comment>
<dbReference type="Proteomes" id="UP001140234">
    <property type="component" value="Unassembled WGS sequence"/>
</dbReference>
<reference evidence="1" key="1">
    <citation type="submission" date="2022-07" db="EMBL/GenBank/DDBJ databases">
        <title>Phylogenomic reconstructions and comparative analyses of Kickxellomycotina fungi.</title>
        <authorList>
            <person name="Reynolds N.K."/>
            <person name="Stajich J.E."/>
            <person name="Barry K."/>
            <person name="Grigoriev I.V."/>
            <person name="Crous P."/>
            <person name="Smith M.E."/>
        </authorList>
    </citation>
    <scope>NUCLEOTIDE SEQUENCE</scope>
    <source>
        <strain evidence="1">CBS 109366</strain>
    </source>
</reference>
<protein>
    <submittedName>
        <fullName evidence="1">Uncharacterized protein</fullName>
    </submittedName>
</protein>
<name>A0ACC1JII3_9FUNG</name>
<accession>A0ACC1JII3</accession>
<organism evidence="1 2">
    <name type="scientific">Coemansia nantahalensis</name>
    <dbReference type="NCBI Taxonomy" id="2789366"/>
    <lineage>
        <taxon>Eukaryota</taxon>
        <taxon>Fungi</taxon>
        <taxon>Fungi incertae sedis</taxon>
        <taxon>Zoopagomycota</taxon>
        <taxon>Kickxellomycotina</taxon>
        <taxon>Kickxellomycetes</taxon>
        <taxon>Kickxellales</taxon>
        <taxon>Kickxellaceae</taxon>
        <taxon>Coemansia</taxon>
    </lineage>
</organism>
<proteinExistence type="predicted"/>
<evidence type="ECO:0000313" key="1">
    <source>
        <dbReference type="EMBL" id="KAJ2758243.1"/>
    </source>
</evidence>
<feature type="non-terminal residue" evidence="1">
    <location>
        <position position="1"/>
    </location>
</feature>
<evidence type="ECO:0000313" key="2">
    <source>
        <dbReference type="Proteomes" id="UP001140234"/>
    </source>
</evidence>
<dbReference type="EMBL" id="JANBUJ010004173">
    <property type="protein sequence ID" value="KAJ2758243.1"/>
    <property type="molecule type" value="Genomic_DNA"/>
</dbReference>
<feature type="non-terminal residue" evidence="1">
    <location>
        <position position="100"/>
    </location>
</feature>
<sequence length="100" mass="10954">TGRGTRWRAPGPWTRCAWICQASRRSSTRTRSPATARPLPPHSAARPPCPCRRPMACRAWPSSCSAPSLPSPACRRPTRPTATRRATTTTTSRCRTTAPI</sequence>